<sequence length="500" mass="52393">MTDSSDAPYEPAGPYGLFIGGEEVAGEEGFRAFNPSTGGAWAELAEASEEQVDAAVRAARSAYASWRRSSLEERQRVLLAMADVIESAGDWPRLLATENGRPIREAVGADVPTAAGVLRYYAGLVRGLHGETIPVADPAGRVFTVREPLGVIAALIPWNSPLISAALKLGPALATGNTVVLKPSEFAAASVVEFARRTAGLLPPGVLNIVTGVGPRAGAALVGHPDVTKISFTGGTATARRIARAAAEHLTPAIFELGGKSALVVCPDADLDAAVHDAVTGILAQNGEVCFAASRLFLHADVREEFLERMVAAMAAVRIGDALHPATELGPLISAAHRTRVLGHVEQAVKEGAGLVAGGRPRRLDGRLSGGHYVEPALLDDAAGATTAAREEIFGPVVVAQTWQDEDEVVARANASDYGLAAGVWTRDLGRAHRLADRLDAGTVWVNTWFQVPPGQPLGGVRLSGHGREMCAETLLEYSAPKAISMHLDTERPAMWGIDG</sequence>
<evidence type="ECO:0000256" key="3">
    <source>
        <dbReference type="RuleBase" id="RU003345"/>
    </source>
</evidence>
<dbReference type="Pfam" id="PF00171">
    <property type="entry name" value="Aldedh"/>
    <property type="match status" value="1"/>
</dbReference>
<dbReference type="Proteomes" id="UP001501231">
    <property type="component" value="Unassembled WGS sequence"/>
</dbReference>
<dbReference type="RefSeq" id="WP_344586440.1">
    <property type="nucleotide sequence ID" value="NZ_BAAARW010000001.1"/>
</dbReference>
<dbReference type="PANTHER" id="PTHR11699">
    <property type="entry name" value="ALDEHYDE DEHYDROGENASE-RELATED"/>
    <property type="match status" value="1"/>
</dbReference>
<evidence type="ECO:0000256" key="1">
    <source>
        <dbReference type="ARBA" id="ARBA00023002"/>
    </source>
</evidence>
<dbReference type="InterPro" id="IPR029510">
    <property type="entry name" value="Ald_DH_CS_GLU"/>
</dbReference>
<comment type="caution">
    <text evidence="5">The sequence shown here is derived from an EMBL/GenBank/DDBJ whole genome shotgun (WGS) entry which is preliminary data.</text>
</comment>
<dbReference type="Gene3D" id="3.40.605.10">
    <property type="entry name" value="Aldehyde Dehydrogenase, Chain A, domain 1"/>
    <property type="match status" value="1"/>
</dbReference>
<proteinExistence type="inferred from homology"/>
<dbReference type="InterPro" id="IPR016161">
    <property type="entry name" value="Ald_DH/histidinol_DH"/>
</dbReference>
<dbReference type="EMBL" id="BAAARW010000001">
    <property type="protein sequence ID" value="GAA2399435.1"/>
    <property type="molecule type" value="Genomic_DNA"/>
</dbReference>
<gene>
    <name evidence="5" type="ORF">GCM10010191_03060</name>
</gene>
<protein>
    <submittedName>
        <fullName evidence="5">Aldehyde dehydrogenase family protein</fullName>
    </submittedName>
</protein>
<dbReference type="InterPro" id="IPR016163">
    <property type="entry name" value="Ald_DH_C"/>
</dbReference>
<organism evidence="5 6">
    <name type="scientific">Actinomadura vinacea</name>
    <dbReference type="NCBI Taxonomy" id="115336"/>
    <lineage>
        <taxon>Bacteria</taxon>
        <taxon>Bacillati</taxon>
        <taxon>Actinomycetota</taxon>
        <taxon>Actinomycetes</taxon>
        <taxon>Streptosporangiales</taxon>
        <taxon>Thermomonosporaceae</taxon>
        <taxon>Actinomadura</taxon>
    </lineage>
</organism>
<feature type="domain" description="Aldehyde dehydrogenase" evidence="4">
    <location>
        <begin position="28"/>
        <end position="484"/>
    </location>
</feature>
<evidence type="ECO:0000313" key="5">
    <source>
        <dbReference type="EMBL" id="GAA2399435.1"/>
    </source>
</evidence>
<keyword evidence="6" id="KW-1185">Reference proteome</keyword>
<dbReference type="Gene3D" id="3.40.309.10">
    <property type="entry name" value="Aldehyde Dehydrogenase, Chain A, domain 2"/>
    <property type="match status" value="1"/>
</dbReference>
<dbReference type="InterPro" id="IPR015590">
    <property type="entry name" value="Aldehyde_DH_dom"/>
</dbReference>
<comment type="similarity">
    <text evidence="3">Belongs to the aldehyde dehydrogenase family.</text>
</comment>
<keyword evidence="1 3" id="KW-0560">Oxidoreductase</keyword>
<evidence type="ECO:0000313" key="6">
    <source>
        <dbReference type="Proteomes" id="UP001501231"/>
    </source>
</evidence>
<reference evidence="6" key="1">
    <citation type="journal article" date="2019" name="Int. J. Syst. Evol. Microbiol.">
        <title>The Global Catalogue of Microorganisms (GCM) 10K type strain sequencing project: providing services to taxonomists for standard genome sequencing and annotation.</title>
        <authorList>
            <consortium name="The Broad Institute Genomics Platform"/>
            <consortium name="The Broad Institute Genome Sequencing Center for Infectious Disease"/>
            <person name="Wu L."/>
            <person name="Ma J."/>
        </authorList>
    </citation>
    <scope>NUCLEOTIDE SEQUENCE [LARGE SCALE GENOMIC DNA]</scope>
    <source>
        <strain evidence="6">JCM 3325</strain>
    </source>
</reference>
<feature type="active site" evidence="2">
    <location>
        <position position="256"/>
    </location>
</feature>
<accession>A0ABP5VCH2</accession>
<evidence type="ECO:0000259" key="4">
    <source>
        <dbReference type="Pfam" id="PF00171"/>
    </source>
</evidence>
<name>A0ABP5VCH2_9ACTN</name>
<dbReference type="PROSITE" id="PS00687">
    <property type="entry name" value="ALDEHYDE_DEHYDR_GLU"/>
    <property type="match status" value="1"/>
</dbReference>
<dbReference type="InterPro" id="IPR016162">
    <property type="entry name" value="Ald_DH_N"/>
</dbReference>
<evidence type="ECO:0000256" key="2">
    <source>
        <dbReference type="PROSITE-ProRule" id="PRU10007"/>
    </source>
</evidence>
<dbReference type="SUPFAM" id="SSF53720">
    <property type="entry name" value="ALDH-like"/>
    <property type="match status" value="1"/>
</dbReference>